<dbReference type="Proteomes" id="UP000462363">
    <property type="component" value="Unassembled WGS sequence"/>
</dbReference>
<keyword evidence="1" id="KW-0812">Transmembrane</keyword>
<evidence type="ECO:0008006" key="4">
    <source>
        <dbReference type="Google" id="ProtNLM"/>
    </source>
</evidence>
<protein>
    <recommendedName>
        <fullName evidence="4">Lipoprotein</fullName>
    </recommendedName>
</protein>
<keyword evidence="1" id="KW-0472">Membrane</keyword>
<dbReference type="PROSITE" id="PS51257">
    <property type="entry name" value="PROKAR_LIPOPROTEIN"/>
    <property type="match status" value="1"/>
</dbReference>
<reference evidence="2 3" key="1">
    <citation type="submission" date="2019-08" db="EMBL/GenBank/DDBJ databases">
        <title>In-depth cultivation of the pig gut microbiome towards novel bacterial diversity and tailored functional studies.</title>
        <authorList>
            <person name="Wylensek D."/>
            <person name="Hitch T.C.A."/>
            <person name="Clavel T."/>
        </authorList>
    </citation>
    <scope>NUCLEOTIDE SEQUENCE [LARGE SCALE GENOMIC DNA]</scope>
    <source>
        <strain evidence="2 3">BL-389-WT-3D</strain>
    </source>
</reference>
<organism evidence="2 3">
    <name type="scientific">Clostridium scindens (strain JCM 10418 / VPI 12708)</name>
    <dbReference type="NCBI Taxonomy" id="29347"/>
    <lineage>
        <taxon>Bacteria</taxon>
        <taxon>Bacillati</taxon>
        <taxon>Bacillota</taxon>
        <taxon>Clostridia</taxon>
        <taxon>Lachnospirales</taxon>
        <taxon>Lachnospiraceae</taxon>
    </lineage>
</organism>
<gene>
    <name evidence="2" type="ORF">FYJ37_03185</name>
</gene>
<dbReference type="EMBL" id="VUMB01000005">
    <property type="protein sequence ID" value="MSS39384.1"/>
    <property type="molecule type" value="Genomic_DNA"/>
</dbReference>
<proteinExistence type="predicted"/>
<evidence type="ECO:0000313" key="3">
    <source>
        <dbReference type="Proteomes" id="UP000462363"/>
    </source>
</evidence>
<dbReference type="AlphaFoldDB" id="A0A844FAM1"/>
<feature type="transmembrane region" description="Helical" evidence="1">
    <location>
        <begin position="34"/>
        <end position="52"/>
    </location>
</feature>
<dbReference type="RefSeq" id="WP_154322143.1">
    <property type="nucleotide sequence ID" value="NZ_CAMCJP010000039.1"/>
</dbReference>
<name>A0A844FAM1_CLOSV</name>
<evidence type="ECO:0000256" key="1">
    <source>
        <dbReference type="SAM" id="Phobius"/>
    </source>
</evidence>
<comment type="caution">
    <text evidence="2">The sequence shown here is derived from an EMBL/GenBank/DDBJ whole genome shotgun (WGS) entry which is preliminary data.</text>
</comment>
<feature type="transmembrane region" description="Helical" evidence="1">
    <location>
        <begin position="9"/>
        <end position="28"/>
    </location>
</feature>
<keyword evidence="1" id="KW-1133">Transmembrane helix</keyword>
<evidence type="ECO:0000313" key="2">
    <source>
        <dbReference type="EMBL" id="MSS39384.1"/>
    </source>
</evidence>
<sequence length="144" mass="16322">MPKPLLSKLVAQAAIGFFCVLFGCIIGLQTKDKILLFMSLVIGACCLIRCISLHHLIHSGSYLTVEGYCSKREVSAFKKTQQIHLIGSDDREYQFTTDKSVKLLQGHYYRMYFRKSPYNEEESMGLNDNLLGFEELSSITPSKD</sequence>
<accession>A0A844FAM1</accession>